<gene>
    <name evidence="4" type="ORF">HMPREF3195_00351</name>
</gene>
<feature type="region of interest" description="Disordered" evidence="1">
    <location>
        <begin position="259"/>
        <end position="285"/>
    </location>
</feature>
<feature type="compositionally biased region" description="Basic and acidic residues" evidence="1">
    <location>
        <begin position="259"/>
        <end position="271"/>
    </location>
</feature>
<feature type="compositionally biased region" description="Low complexity" evidence="1">
    <location>
        <begin position="650"/>
        <end position="659"/>
    </location>
</feature>
<dbReference type="RefSeq" id="WP_060916658.1">
    <property type="nucleotide sequence ID" value="NZ_CAXUJS010000024.1"/>
</dbReference>
<proteinExistence type="predicted"/>
<dbReference type="Gene3D" id="3.90.70.10">
    <property type="entry name" value="Cysteine proteinases"/>
    <property type="match status" value="1"/>
</dbReference>
<dbReference type="STRING" id="1261.HMPREF3195_00351"/>
<reference evidence="4 5" key="1">
    <citation type="submission" date="2016-02" db="EMBL/GenBank/DDBJ databases">
        <authorList>
            <person name="Wen L."/>
            <person name="He K."/>
            <person name="Yang H."/>
        </authorList>
    </citation>
    <scope>NUCLEOTIDE SEQUENCE [LARGE SCALE GENOMIC DNA]</scope>
    <source>
        <strain evidence="4 5">MJR8628A</strain>
    </source>
</reference>
<feature type="compositionally biased region" description="Basic and acidic residues" evidence="1">
    <location>
        <begin position="77"/>
        <end position="90"/>
    </location>
</feature>
<feature type="domain" description="Peptidase C39-like" evidence="3">
    <location>
        <begin position="454"/>
        <end position="588"/>
    </location>
</feature>
<sequence>MASKKSKFETKYTFKGNSKLNNKYANIYEDIEKKKDAFYNNSMNLSNTSLDENGEPIEVQKTVKSIDDHIKSTVREVSHEEAELNAQERKKSIKNQRRLAMQKSSPVVSKRKTPELDRELSLEKLKREKRASKQSTMEDTKNMSLDEILNELRRKASSSEEEKVLIDDFNNDPEVVKIQAKERVSMDKSDVEIFKEYSDFERTSIEEPNNSYSIEDLKNKTKKINLEDFRFDLEKVEPEEDYYRDEVRAQESAVEEIMRRKKAEEARDKKESRRSRKAKRQEQEAIRRVNQSIGNVGTSRAEVYKRGRQDKSSKLNVKKIVTLLILLALIGIFIAAAADKYMTYKRENPITKVETSKTKDKAKEKTSPKTTQKKVSLEDKKKKLENIKSKLNYDEAKRLEYIIENIGSYPEDLIDLLLRNNETVDYVYSYKDKEKYNARKLAKNVTSSYHVDGEVPLFLQWDRRWGYRNYGSEMIGLSGCGPTSLAMVIRHFDSKSAVNPYDIAKYSQDNNYVSNTNTTSWKLFEDGIKKFDLQSVDVLPVEAKMKKSLDGGHVLIASLNPGLFSTRGHIIVIKGYNSDGDFLINDPNSIVNTNKAWSFDELKNYLRKIWGVSRIKSSDEDVSNSMSRGGDSTGDNEDKKQSSGGDGDSSDPSIIQDIE</sequence>
<organism evidence="4 5">
    <name type="scientific">Peptostreptococcus anaerobius</name>
    <dbReference type="NCBI Taxonomy" id="1261"/>
    <lineage>
        <taxon>Bacteria</taxon>
        <taxon>Bacillati</taxon>
        <taxon>Bacillota</taxon>
        <taxon>Clostridia</taxon>
        <taxon>Peptostreptococcales</taxon>
        <taxon>Peptostreptococcaceae</taxon>
        <taxon>Peptostreptococcus</taxon>
    </lineage>
</organism>
<dbReference type="PATRIC" id="fig|1261.3.peg.673"/>
<feature type="region of interest" description="Disordered" evidence="1">
    <location>
        <begin position="77"/>
        <end position="145"/>
    </location>
</feature>
<evidence type="ECO:0000256" key="1">
    <source>
        <dbReference type="SAM" id="MobiDB-lite"/>
    </source>
</evidence>
<feature type="compositionally biased region" description="Basic and acidic residues" evidence="1">
    <location>
        <begin position="112"/>
        <end position="126"/>
    </location>
</feature>
<feature type="transmembrane region" description="Helical" evidence="2">
    <location>
        <begin position="320"/>
        <end position="338"/>
    </location>
</feature>
<feature type="region of interest" description="Disordered" evidence="1">
    <location>
        <begin position="617"/>
        <end position="659"/>
    </location>
</feature>
<evidence type="ECO:0000313" key="4">
    <source>
        <dbReference type="EMBL" id="KXI14182.1"/>
    </source>
</evidence>
<protein>
    <recommendedName>
        <fullName evidence="3">Peptidase C39-like domain-containing protein</fullName>
    </recommendedName>
</protein>
<dbReference type="eggNOG" id="COG0768">
    <property type="taxonomic scope" value="Bacteria"/>
</dbReference>
<dbReference type="Pfam" id="PF13529">
    <property type="entry name" value="Peptidase_C39_2"/>
    <property type="match status" value="1"/>
</dbReference>
<evidence type="ECO:0000313" key="5">
    <source>
        <dbReference type="Proteomes" id="UP000070326"/>
    </source>
</evidence>
<evidence type="ECO:0000256" key="2">
    <source>
        <dbReference type="SAM" id="Phobius"/>
    </source>
</evidence>
<feature type="region of interest" description="Disordered" evidence="1">
    <location>
        <begin position="354"/>
        <end position="375"/>
    </location>
</feature>
<dbReference type="EMBL" id="LSQZ01000013">
    <property type="protein sequence ID" value="KXI14182.1"/>
    <property type="molecule type" value="Genomic_DNA"/>
</dbReference>
<keyword evidence="2" id="KW-0472">Membrane</keyword>
<name>A0A135YXP6_9FIRM</name>
<keyword evidence="2" id="KW-1133">Transmembrane helix</keyword>
<accession>A0A135YXP6</accession>
<keyword evidence="2" id="KW-0812">Transmembrane</keyword>
<feature type="compositionally biased region" description="Basic and acidic residues" evidence="1">
    <location>
        <begin position="354"/>
        <end position="367"/>
    </location>
</feature>
<dbReference type="InterPro" id="IPR039564">
    <property type="entry name" value="Peptidase_C39-like"/>
</dbReference>
<dbReference type="AlphaFoldDB" id="A0A135YXP6"/>
<evidence type="ECO:0000259" key="3">
    <source>
        <dbReference type="Pfam" id="PF13529"/>
    </source>
</evidence>
<comment type="caution">
    <text evidence="4">The sequence shown here is derived from an EMBL/GenBank/DDBJ whole genome shotgun (WGS) entry which is preliminary data.</text>
</comment>
<dbReference type="Proteomes" id="UP000070326">
    <property type="component" value="Unassembled WGS sequence"/>
</dbReference>